<organism evidence="4">
    <name type="scientific">Limosilactobacillus reuteri</name>
    <name type="common">Lactobacillus reuteri</name>
    <dbReference type="NCBI Taxonomy" id="1598"/>
    <lineage>
        <taxon>Bacteria</taxon>
        <taxon>Bacillati</taxon>
        <taxon>Bacillota</taxon>
        <taxon>Bacilli</taxon>
        <taxon>Lactobacillales</taxon>
        <taxon>Lactobacillaceae</taxon>
        <taxon>Limosilactobacillus</taxon>
    </lineage>
</organism>
<keyword evidence="1 4" id="KW-0808">Transferase</keyword>
<keyword evidence="3" id="KW-0812">Transmembrane</keyword>
<reference evidence="4" key="1">
    <citation type="submission" date="2015-10" db="EMBL/GenBank/DDBJ databases">
        <authorList>
            <person name="Gilbert D.G."/>
        </authorList>
    </citation>
    <scope>NUCLEOTIDE SEQUENCE</scope>
    <source>
        <strain evidence="4">Lp167-67</strain>
    </source>
</reference>
<feature type="transmembrane region" description="Helical" evidence="3">
    <location>
        <begin position="12"/>
        <end position="31"/>
    </location>
</feature>
<evidence type="ECO:0000313" key="4">
    <source>
        <dbReference type="EMBL" id="CUR43586.1"/>
    </source>
</evidence>
<evidence type="ECO:0000256" key="1">
    <source>
        <dbReference type="ARBA" id="ARBA00022679"/>
    </source>
</evidence>
<dbReference type="Pfam" id="PF14602">
    <property type="entry name" value="Hexapep_2"/>
    <property type="match status" value="1"/>
</dbReference>
<accession>A0A0U5K460</accession>
<gene>
    <name evidence="4" type="ORF">LRLP16767_LRLP167_01385</name>
</gene>
<sequence length="214" mass="23723">MNKNITIYDKSIIYFYAILKLLRGFLIKPFLKKSKGFLFVGKKVNITHGKHIICGKKVKFEDYCEIHGLSYDGLYFKDNVTIGRYSEIRPSSYYGVGEIGKGLVIGYNSSIGPNAYIGCSGKIQIGNNVMIGPKCSMFAENHNFSQKNKDIKLQGVNQKGIIIEDNCWIGSNVIILDGVKIGSGSVIGAGTIITKSVPKNSILIDKRNAFLRNR</sequence>
<dbReference type="Gene3D" id="2.160.10.10">
    <property type="entry name" value="Hexapeptide repeat proteins"/>
    <property type="match status" value="1"/>
</dbReference>
<dbReference type="InterPro" id="IPR001451">
    <property type="entry name" value="Hexapep"/>
</dbReference>
<name>A0A0U5K460_LIMRT</name>
<dbReference type="AlphaFoldDB" id="A0A0U5K460"/>
<dbReference type="EMBL" id="LN887786">
    <property type="protein sequence ID" value="CUR43586.1"/>
    <property type="molecule type" value="Genomic_DNA"/>
</dbReference>
<keyword evidence="3" id="KW-1133">Transmembrane helix</keyword>
<dbReference type="PROSITE" id="PS00101">
    <property type="entry name" value="HEXAPEP_TRANSFERASES"/>
    <property type="match status" value="1"/>
</dbReference>
<dbReference type="PANTHER" id="PTHR23416:SF78">
    <property type="entry name" value="LIPOPOLYSACCHARIDE BIOSYNTHESIS O-ACETYL TRANSFERASE WBBJ-RELATED"/>
    <property type="match status" value="1"/>
</dbReference>
<dbReference type="PANTHER" id="PTHR23416">
    <property type="entry name" value="SIALIC ACID SYNTHASE-RELATED"/>
    <property type="match status" value="1"/>
</dbReference>
<dbReference type="InterPro" id="IPR011004">
    <property type="entry name" value="Trimer_LpxA-like_sf"/>
</dbReference>
<evidence type="ECO:0000256" key="3">
    <source>
        <dbReference type="SAM" id="Phobius"/>
    </source>
</evidence>
<dbReference type="InterPro" id="IPR018357">
    <property type="entry name" value="Hexapep_transf_CS"/>
</dbReference>
<keyword evidence="3" id="KW-0472">Membrane</keyword>
<keyword evidence="2" id="KW-0677">Repeat</keyword>
<dbReference type="RefSeq" id="WP_339111812.1">
    <property type="nucleotide sequence ID" value="NZ_LN887786.1"/>
</dbReference>
<keyword evidence="4" id="KW-0012">Acyltransferase</keyword>
<dbReference type="GO" id="GO:0008925">
    <property type="term" value="F:maltose O-acetyltransferase activity"/>
    <property type="evidence" value="ECO:0007669"/>
    <property type="project" value="UniProtKB-EC"/>
</dbReference>
<dbReference type="SUPFAM" id="SSF51161">
    <property type="entry name" value="Trimeric LpxA-like enzymes"/>
    <property type="match status" value="2"/>
</dbReference>
<protein>
    <submittedName>
        <fullName evidence="4">Maltose O-acetyltransferase</fullName>
        <ecNumber evidence="4">2.3.1.79</ecNumber>
    </submittedName>
</protein>
<dbReference type="InterPro" id="IPR051159">
    <property type="entry name" value="Hexapeptide_acetyltransf"/>
</dbReference>
<dbReference type="EC" id="2.3.1.79" evidence="4"/>
<proteinExistence type="predicted"/>
<dbReference type="CDD" id="cd04647">
    <property type="entry name" value="LbH_MAT_like"/>
    <property type="match status" value="1"/>
</dbReference>
<evidence type="ECO:0000256" key="2">
    <source>
        <dbReference type="ARBA" id="ARBA00022737"/>
    </source>
</evidence>